<comment type="caution">
    <text evidence="2">The sequence shown here is derived from an EMBL/GenBank/DDBJ whole genome shotgun (WGS) entry which is preliminary data.</text>
</comment>
<dbReference type="AlphaFoldDB" id="A0A832T141"/>
<evidence type="ECO:0000313" key="3">
    <source>
        <dbReference type="Proteomes" id="UP000651120"/>
    </source>
</evidence>
<proteinExistence type="predicted"/>
<dbReference type="GeneID" id="1464620"/>
<feature type="transmembrane region" description="Helical" evidence="1">
    <location>
        <begin position="150"/>
        <end position="172"/>
    </location>
</feature>
<keyword evidence="1" id="KW-1133">Transmembrane helix</keyword>
<feature type="transmembrane region" description="Helical" evidence="1">
    <location>
        <begin position="193"/>
        <end position="215"/>
    </location>
</feature>
<protein>
    <submittedName>
        <fullName evidence="2">Uncharacterized protein</fullName>
    </submittedName>
</protein>
<dbReference type="Proteomes" id="UP000651120">
    <property type="component" value="Unassembled WGS sequence"/>
</dbReference>
<organism evidence="2 3">
    <name type="scientific">Pyrobaculum aerophilum</name>
    <dbReference type="NCBI Taxonomy" id="13773"/>
    <lineage>
        <taxon>Archaea</taxon>
        <taxon>Thermoproteota</taxon>
        <taxon>Thermoprotei</taxon>
        <taxon>Thermoproteales</taxon>
        <taxon>Thermoproteaceae</taxon>
        <taxon>Pyrobaculum</taxon>
    </lineage>
</organism>
<feature type="transmembrane region" description="Helical" evidence="1">
    <location>
        <begin position="18"/>
        <end position="38"/>
    </location>
</feature>
<sequence>MAPVPCGPYQCVESPVDWFIIDVLAIITVLWIIATFLYKGVKQYNVTRYPQIQIIIPYGQWESKLLANKPPMGAGRVISAFFKTLFVDVLAMNILKCEFGKSEREIVRTRTAKRVAKLLIVWGFVFAGIATTVAYITFPHNMIVLDFTHPARIAGMLGGVFMVVGALIWLSVRYKEVNYRGIWDWLGAEYLPIMVLLLSISEFVLQGAILAWAYYGEAAEAFLTFAIHFHAIPVALFFWAFFWTKADHIVYRIFWRIYEYADKELAGANTRLPPATLKPLNKTGKEIQPGY</sequence>
<dbReference type="EMBL" id="DUJP01000020">
    <property type="protein sequence ID" value="HII46760.1"/>
    <property type="molecule type" value="Genomic_DNA"/>
</dbReference>
<accession>A0A832T141</accession>
<evidence type="ECO:0000313" key="2">
    <source>
        <dbReference type="EMBL" id="HII46760.1"/>
    </source>
</evidence>
<evidence type="ECO:0000256" key="1">
    <source>
        <dbReference type="SAM" id="Phobius"/>
    </source>
</evidence>
<feature type="transmembrane region" description="Helical" evidence="1">
    <location>
        <begin position="118"/>
        <end position="138"/>
    </location>
</feature>
<dbReference type="RefSeq" id="WP_128621510.1">
    <property type="nucleotide sequence ID" value="NZ_DUJP01000020.1"/>
</dbReference>
<reference evidence="2" key="1">
    <citation type="journal article" date="2020" name="bioRxiv">
        <title>A rank-normalized archaeal taxonomy based on genome phylogeny resolves widespread incomplete and uneven classifications.</title>
        <authorList>
            <person name="Rinke C."/>
            <person name="Chuvochina M."/>
            <person name="Mussig A.J."/>
            <person name="Chaumeil P.-A."/>
            <person name="Waite D.W."/>
            <person name="Whitman W.B."/>
            <person name="Parks D.H."/>
            <person name="Hugenholtz P."/>
        </authorList>
    </citation>
    <scope>NUCLEOTIDE SEQUENCE</scope>
    <source>
        <strain evidence="2">UBA8839</strain>
    </source>
</reference>
<keyword evidence="1" id="KW-0812">Transmembrane</keyword>
<name>A0A832T141_9CREN</name>
<gene>
    <name evidence="2" type="ORF">HA333_04735</name>
</gene>
<keyword evidence="1" id="KW-0472">Membrane</keyword>
<feature type="transmembrane region" description="Helical" evidence="1">
    <location>
        <begin position="221"/>
        <end position="242"/>
    </location>
</feature>